<keyword evidence="3" id="KW-0479">Metal-binding</keyword>
<dbReference type="GO" id="GO:0019373">
    <property type="term" value="P:epoxygenase P450 pathway"/>
    <property type="evidence" value="ECO:0007669"/>
    <property type="project" value="TreeGrafter"/>
</dbReference>
<dbReference type="PRINTS" id="PR00463">
    <property type="entry name" value="EP450I"/>
</dbReference>
<reference evidence="6" key="1">
    <citation type="journal article" date="2017" name="Nat. Commun.">
        <title>The North American bullfrog draft genome provides insight into hormonal regulation of long noncoding RNA.</title>
        <authorList>
            <person name="Hammond S.A."/>
            <person name="Warren R.L."/>
            <person name="Vandervalk B.P."/>
            <person name="Kucuk E."/>
            <person name="Khan H."/>
            <person name="Gibb E.A."/>
            <person name="Pandoh P."/>
            <person name="Kirk H."/>
            <person name="Zhao Y."/>
            <person name="Jones M."/>
            <person name="Mungall A.J."/>
            <person name="Coope R."/>
            <person name="Pleasance S."/>
            <person name="Moore R.A."/>
            <person name="Holt R.A."/>
            <person name="Round J.M."/>
            <person name="Ohora S."/>
            <person name="Walle B.V."/>
            <person name="Veldhoen N."/>
            <person name="Helbing C.C."/>
            <person name="Birol I."/>
        </authorList>
    </citation>
    <scope>NUCLEOTIDE SEQUENCE [LARGE SCALE GENOMIC DNA]</scope>
</reference>
<evidence type="ECO:0000313" key="5">
    <source>
        <dbReference type="EMBL" id="PIO29785.1"/>
    </source>
</evidence>
<dbReference type="InterPro" id="IPR050182">
    <property type="entry name" value="Cytochrome_P450_fam2"/>
</dbReference>
<proteinExistence type="inferred from homology"/>
<dbReference type="PANTHER" id="PTHR24300:SF389">
    <property type="entry name" value="CYTOCHROME P450 2C20"/>
    <property type="match status" value="1"/>
</dbReference>
<dbReference type="GO" id="GO:0020037">
    <property type="term" value="F:heme binding"/>
    <property type="evidence" value="ECO:0007669"/>
    <property type="project" value="InterPro"/>
</dbReference>
<dbReference type="InterPro" id="IPR002401">
    <property type="entry name" value="Cyt_P450_E_grp-I"/>
</dbReference>
<evidence type="ECO:0000256" key="1">
    <source>
        <dbReference type="ARBA" id="ARBA00001971"/>
    </source>
</evidence>
<name>A0A2G9RPW4_AQUCT</name>
<keyword evidence="6" id="KW-1185">Reference proteome</keyword>
<evidence type="ECO:0000313" key="6">
    <source>
        <dbReference type="Proteomes" id="UP000228934"/>
    </source>
</evidence>
<accession>A0A2G9RPW4</accession>
<comment type="similarity">
    <text evidence="2">Belongs to the cytochrome P450 family.</text>
</comment>
<feature type="non-terminal residue" evidence="5">
    <location>
        <position position="166"/>
    </location>
</feature>
<dbReference type="AlphaFoldDB" id="A0A2G9RPW4"/>
<evidence type="ECO:0000256" key="3">
    <source>
        <dbReference type="ARBA" id="ARBA00022723"/>
    </source>
</evidence>
<dbReference type="InterPro" id="IPR036396">
    <property type="entry name" value="Cyt_P450_sf"/>
</dbReference>
<dbReference type="GO" id="GO:0006805">
    <property type="term" value="P:xenobiotic metabolic process"/>
    <property type="evidence" value="ECO:0007669"/>
    <property type="project" value="TreeGrafter"/>
</dbReference>
<gene>
    <name evidence="5" type="ORF">AB205_0175140</name>
</gene>
<dbReference type="OrthoDB" id="2789670at2759"/>
<keyword evidence="4" id="KW-0408">Iron</keyword>
<evidence type="ECO:0000256" key="4">
    <source>
        <dbReference type="ARBA" id="ARBA00023004"/>
    </source>
</evidence>
<dbReference type="GO" id="GO:0008392">
    <property type="term" value="F:arachidonate epoxygenase activity"/>
    <property type="evidence" value="ECO:0007669"/>
    <property type="project" value="TreeGrafter"/>
</dbReference>
<dbReference type="InterPro" id="IPR001128">
    <property type="entry name" value="Cyt_P450"/>
</dbReference>
<dbReference type="Proteomes" id="UP000228934">
    <property type="component" value="Unassembled WGS sequence"/>
</dbReference>
<evidence type="ECO:0000256" key="2">
    <source>
        <dbReference type="ARBA" id="ARBA00010617"/>
    </source>
</evidence>
<dbReference type="Pfam" id="PF00067">
    <property type="entry name" value="p450"/>
    <property type="match status" value="1"/>
</dbReference>
<dbReference type="PRINTS" id="PR00385">
    <property type="entry name" value="P450"/>
</dbReference>
<dbReference type="GO" id="GO:0016712">
    <property type="term" value="F:oxidoreductase activity, acting on paired donors, with incorporation or reduction of molecular oxygen, reduced flavin or flavoprotein as one donor, and incorporation of one atom of oxygen"/>
    <property type="evidence" value="ECO:0007669"/>
    <property type="project" value="TreeGrafter"/>
</dbReference>
<dbReference type="SUPFAM" id="SSF48264">
    <property type="entry name" value="Cytochrome P450"/>
    <property type="match status" value="1"/>
</dbReference>
<comment type="cofactor">
    <cofactor evidence="1">
        <name>heme</name>
        <dbReference type="ChEBI" id="CHEBI:30413"/>
    </cofactor>
</comment>
<dbReference type="EMBL" id="KV934326">
    <property type="protein sequence ID" value="PIO29785.1"/>
    <property type="molecule type" value="Genomic_DNA"/>
</dbReference>
<dbReference type="PANTHER" id="PTHR24300">
    <property type="entry name" value="CYTOCHROME P450 508A4-RELATED"/>
    <property type="match status" value="1"/>
</dbReference>
<sequence length="166" mass="18710">MLLLPLSSQVEHEKDPDFCEDSLMSVMVGLLAAGSETTASTLKFCLVFLAHYPDVQAKVQQEIDEVTQSLHLPGIENRPQLAYTNAVIHEIQRVLDLAPIALFHAVTKDIEFRGYTIPKDTIIIPFLTSVLNDPSQWETPERFNPGHFLDEQGQFRNRVAFMPFSA</sequence>
<organism evidence="5 6">
    <name type="scientific">Aquarana catesbeiana</name>
    <name type="common">American bullfrog</name>
    <name type="synonym">Rana catesbeiana</name>
    <dbReference type="NCBI Taxonomy" id="8400"/>
    <lineage>
        <taxon>Eukaryota</taxon>
        <taxon>Metazoa</taxon>
        <taxon>Chordata</taxon>
        <taxon>Craniata</taxon>
        <taxon>Vertebrata</taxon>
        <taxon>Euteleostomi</taxon>
        <taxon>Amphibia</taxon>
        <taxon>Batrachia</taxon>
        <taxon>Anura</taxon>
        <taxon>Neobatrachia</taxon>
        <taxon>Ranoidea</taxon>
        <taxon>Ranidae</taxon>
        <taxon>Aquarana</taxon>
    </lineage>
</organism>
<protein>
    <submittedName>
        <fullName evidence="5">Uncharacterized protein</fullName>
    </submittedName>
</protein>
<dbReference type="Gene3D" id="1.10.630.10">
    <property type="entry name" value="Cytochrome P450"/>
    <property type="match status" value="1"/>
</dbReference>
<dbReference type="GO" id="GO:0005737">
    <property type="term" value="C:cytoplasm"/>
    <property type="evidence" value="ECO:0007669"/>
    <property type="project" value="TreeGrafter"/>
</dbReference>
<dbReference type="GO" id="GO:0005506">
    <property type="term" value="F:iron ion binding"/>
    <property type="evidence" value="ECO:0007669"/>
    <property type="project" value="InterPro"/>
</dbReference>